<reference evidence="1 2" key="1">
    <citation type="submission" date="2014-10" db="EMBL/GenBank/DDBJ databases">
        <title>Draft genome of anammox bacterium scalindua brodae, obtained using differential coverage binning of sequence data from two enrichment reactors.</title>
        <authorList>
            <person name="Speth D.R."/>
            <person name="Russ L."/>
            <person name="Kartal B."/>
            <person name="Op den Camp H.J."/>
            <person name="Dutilh B.E."/>
            <person name="Jetten M.S."/>
        </authorList>
    </citation>
    <scope>NUCLEOTIDE SEQUENCE [LARGE SCALE GENOMIC DNA]</scope>
    <source>
        <strain evidence="1">RU1</strain>
    </source>
</reference>
<dbReference type="EMBL" id="JRYO01000093">
    <property type="protein sequence ID" value="KHE92754.1"/>
    <property type="molecule type" value="Genomic_DNA"/>
</dbReference>
<protein>
    <submittedName>
        <fullName evidence="1">Uncharacterized protein</fullName>
    </submittedName>
</protein>
<dbReference type="Proteomes" id="UP000030652">
    <property type="component" value="Unassembled WGS sequence"/>
</dbReference>
<accession>A0A0B0EJJ1</accession>
<sequence>MEWSINKGSHACFLCEKIFPEEEVYLSALYDENNEFLRKDFCVECWDKKDDENSFSYWKTKISKKPEKVEKYAKTDVFYDLFNKLENEKDLSRVNFRYVLSLYLMRKKVLKLISTHKSSENEYLVLHIVKEDRDTEVLKPQLNKEEVLTVTDEIGKLVNCTPQIGPDNAS</sequence>
<evidence type="ECO:0000313" key="2">
    <source>
        <dbReference type="Proteomes" id="UP000030652"/>
    </source>
</evidence>
<name>A0A0B0EJJ1_9BACT</name>
<dbReference type="AlphaFoldDB" id="A0A0B0EJJ1"/>
<dbReference type="eggNOG" id="ENOG50331GB">
    <property type="taxonomic scope" value="Bacteria"/>
</dbReference>
<gene>
    <name evidence="1" type="ORF">SCABRO_01482</name>
</gene>
<organism evidence="1 2">
    <name type="scientific">Candidatus Scalindua brodae</name>
    <dbReference type="NCBI Taxonomy" id="237368"/>
    <lineage>
        <taxon>Bacteria</taxon>
        <taxon>Pseudomonadati</taxon>
        <taxon>Planctomycetota</taxon>
        <taxon>Candidatus Brocadiia</taxon>
        <taxon>Candidatus Brocadiales</taxon>
        <taxon>Candidatus Scalinduaceae</taxon>
        <taxon>Candidatus Scalindua</taxon>
    </lineage>
</organism>
<comment type="caution">
    <text evidence="1">The sequence shown here is derived from an EMBL/GenBank/DDBJ whole genome shotgun (WGS) entry which is preliminary data.</text>
</comment>
<evidence type="ECO:0000313" key="1">
    <source>
        <dbReference type="EMBL" id="KHE92754.1"/>
    </source>
</evidence>
<proteinExistence type="predicted"/>